<feature type="region of interest" description="Disordered" evidence="1">
    <location>
        <begin position="175"/>
        <end position="194"/>
    </location>
</feature>
<proteinExistence type="predicted"/>
<organism evidence="2 3">
    <name type="scientific">Anisodus acutangulus</name>
    <dbReference type="NCBI Taxonomy" id="402998"/>
    <lineage>
        <taxon>Eukaryota</taxon>
        <taxon>Viridiplantae</taxon>
        <taxon>Streptophyta</taxon>
        <taxon>Embryophyta</taxon>
        <taxon>Tracheophyta</taxon>
        <taxon>Spermatophyta</taxon>
        <taxon>Magnoliopsida</taxon>
        <taxon>eudicotyledons</taxon>
        <taxon>Gunneridae</taxon>
        <taxon>Pentapetalae</taxon>
        <taxon>asterids</taxon>
        <taxon>lamiids</taxon>
        <taxon>Solanales</taxon>
        <taxon>Solanaceae</taxon>
        <taxon>Solanoideae</taxon>
        <taxon>Hyoscyameae</taxon>
        <taxon>Anisodus</taxon>
    </lineage>
</organism>
<dbReference type="Proteomes" id="UP001152561">
    <property type="component" value="Unassembled WGS sequence"/>
</dbReference>
<sequence length="214" mass="24387">MNHTLEEKNSEMIKEATTKNNKDADVDVFVAKHISDSKKMIVEVDGDVEKYIDANIVKYAFEPKNVIVEVPSEETNNLNIMHNCFLLRRLLRLHPHEQLMVYVDEKGVGSYPPSIEEVVHIADNSIDGNDELYVADISVVQVNSEKQITTQRKWIPLQELHDVVSHKIDFDANVDTRTKDDSNNSKFKETAKEDNLDQVLHQVAREAGISSKSM</sequence>
<comment type="caution">
    <text evidence="2">The sequence shown here is derived from an EMBL/GenBank/DDBJ whole genome shotgun (WGS) entry which is preliminary data.</text>
</comment>
<gene>
    <name evidence="2" type="ORF">K7X08_011341</name>
</gene>
<evidence type="ECO:0000313" key="2">
    <source>
        <dbReference type="EMBL" id="KAJ8547755.1"/>
    </source>
</evidence>
<name>A0A9Q1M0E1_9SOLA</name>
<dbReference type="EMBL" id="JAJAGQ010000012">
    <property type="protein sequence ID" value="KAJ8547755.1"/>
    <property type="molecule type" value="Genomic_DNA"/>
</dbReference>
<dbReference type="AlphaFoldDB" id="A0A9Q1M0E1"/>
<evidence type="ECO:0000256" key="1">
    <source>
        <dbReference type="SAM" id="MobiDB-lite"/>
    </source>
</evidence>
<evidence type="ECO:0000313" key="3">
    <source>
        <dbReference type="Proteomes" id="UP001152561"/>
    </source>
</evidence>
<accession>A0A9Q1M0E1</accession>
<reference evidence="3" key="1">
    <citation type="journal article" date="2023" name="Proc. Natl. Acad. Sci. U.S.A.">
        <title>Genomic and structural basis for evolution of tropane alkaloid biosynthesis.</title>
        <authorList>
            <person name="Wanga Y.-J."/>
            <person name="Taina T."/>
            <person name="Yua J.-Y."/>
            <person name="Lia J."/>
            <person name="Xua B."/>
            <person name="Chenc J."/>
            <person name="D'Auriad J.C."/>
            <person name="Huanga J.-P."/>
            <person name="Huanga S.-X."/>
        </authorList>
    </citation>
    <scope>NUCLEOTIDE SEQUENCE [LARGE SCALE GENOMIC DNA]</scope>
    <source>
        <strain evidence="3">cv. KIB-2019</strain>
    </source>
</reference>
<protein>
    <submittedName>
        <fullName evidence="2">Uncharacterized protein</fullName>
    </submittedName>
</protein>
<keyword evidence="3" id="KW-1185">Reference proteome</keyword>